<gene>
    <name evidence="1" type="ORF">GL267_12865</name>
</gene>
<dbReference type="AlphaFoldDB" id="A0A845U7S0"/>
<sequence>MKKITIHEITLSVSFDSDNYQEAAEMAASLVRDCEWAAYKINESHNPRERPAPVVADSYDWLNGCDDTVHHDDPF</sequence>
<protein>
    <submittedName>
        <fullName evidence="1">Uncharacterized protein</fullName>
    </submittedName>
</protein>
<proteinExistence type="predicted"/>
<evidence type="ECO:0000313" key="1">
    <source>
        <dbReference type="EMBL" id="NDU43486.1"/>
    </source>
</evidence>
<reference evidence="1" key="1">
    <citation type="submission" date="2019-11" db="EMBL/GenBank/DDBJ databases">
        <title>Acidithiobacillus ferrianus sp. nov.: a facultatively anaerobic and extremely acidophilic chemolithoautotroph.</title>
        <authorList>
            <person name="Norris P.R."/>
            <person name="Falagan C."/>
            <person name="Moya-Beltran A."/>
            <person name="Castro M."/>
            <person name="Quatrini R."/>
            <person name="Johnson D.B."/>
        </authorList>
    </citation>
    <scope>NUCLEOTIDE SEQUENCE [LARGE SCALE GENOMIC DNA]</scope>
    <source>
        <strain evidence="1">MG</strain>
    </source>
</reference>
<dbReference type="RefSeq" id="WP_163098673.1">
    <property type="nucleotide sequence ID" value="NZ_CP127523.1"/>
</dbReference>
<name>A0A845U7S0_9PROT</name>
<organism evidence="1">
    <name type="scientific">Acidithiobacillus ferrianus</name>
    <dbReference type="NCBI Taxonomy" id="2678518"/>
    <lineage>
        <taxon>Bacteria</taxon>
        <taxon>Pseudomonadati</taxon>
        <taxon>Pseudomonadota</taxon>
        <taxon>Acidithiobacillia</taxon>
        <taxon>Acidithiobacillales</taxon>
        <taxon>Acidithiobacillaceae</taxon>
        <taxon>Acidithiobacillus</taxon>
    </lineage>
</organism>
<comment type="caution">
    <text evidence="1">The sequence shown here is derived from an EMBL/GenBank/DDBJ whole genome shotgun (WGS) entry which is preliminary data.</text>
</comment>
<accession>A0A845U7S0</accession>
<dbReference type="EMBL" id="WNJL01000037">
    <property type="protein sequence ID" value="NDU43486.1"/>
    <property type="molecule type" value="Genomic_DNA"/>
</dbReference>